<proteinExistence type="predicted"/>
<keyword evidence="1" id="KW-0472">Membrane</keyword>
<feature type="transmembrane region" description="Helical" evidence="1">
    <location>
        <begin position="12"/>
        <end position="29"/>
    </location>
</feature>
<keyword evidence="1" id="KW-0812">Transmembrane</keyword>
<sequence length="69" mass="8013">MTPEEKLDSWSTFIQILIAVILTITMLVMHDTAKAYGTREPEMKEVCRGEFGIRRRPCTDEDTVVVYYN</sequence>
<dbReference type="AlphaFoldDB" id="A0A0F9NN47"/>
<organism evidence="2">
    <name type="scientific">marine sediment metagenome</name>
    <dbReference type="NCBI Taxonomy" id="412755"/>
    <lineage>
        <taxon>unclassified sequences</taxon>
        <taxon>metagenomes</taxon>
        <taxon>ecological metagenomes</taxon>
    </lineage>
</organism>
<evidence type="ECO:0000256" key="1">
    <source>
        <dbReference type="SAM" id="Phobius"/>
    </source>
</evidence>
<reference evidence="2" key="1">
    <citation type="journal article" date="2015" name="Nature">
        <title>Complex archaea that bridge the gap between prokaryotes and eukaryotes.</title>
        <authorList>
            <person name="Spang A."/>
            <person name="Saw J.H."/>
            <person name="Jorgensen S.L."/>
            <person name="Zaremba-Niedzwiedzka K."/>
            <person name="Martijn J."/>
            <person name="Lind A.E."/>
            <person name="van Eijk R."/>
            <person name="Schleper C."/>
            <person name="Guy L."/>
            <person name="Ettema T.J."/>
        </authorList>
    </citation>
    <scope>NUCLEOTIDE SEQUENCE</scope>
</reference>
<comment type="caution">
    <text evidence="2">The sequence shown here is derived from an EMBL/GenBank/DDBJ whole genome shotgun (WGS) entry which is preliminary data.</text>
</comment>
<name>A0A0F9NN47_9ZZZZ</name>
<dbReference type="EMBL" id="LAZR01003349">
    <property type="protein sequence ID" value="KKN19284.1"/>
    <property type="molecule type" value="Genomic_DNA"/>
</dbReference>
<gene>
    <name evidence="2" type="ORF">LCGC14_0947130</name>
</gene>
<protein>
    <submittedName>
        <fullName evidence="2">Uncharacterized protein</fullName>
    </submittedName>
</protein>
<keyword evidence="1" id="KW-1133">Transmembrane helix</keyword>
<accession>A0A0F9NN47</accession>
<evidence type="ECO:0000313" key="2">
    <source>
        <dbReference type="EMBL" id="KKN19284.1"/>
    </source>
</evidence>